<sequence length="202" mass="23940">MSKVNYEEEMLRIINGLEALPENALSLIKKVYKETCAEIGVNRINFFSNPSMMEKLIKIAYNYEADEKNLELFVRTLVMISERFKVNTQSLYSFLMRHAESKNKRIKFVVATRIVFLPQFDNYENKWEYILSIPKIPPKKDSMRVFRLVIKHRIDEVPDELKKEVINVMRKFLDKENLVVDTHNLFLDIIEQLSNSTEDLKT</sequence>
<proteinExistence type="predicted"/>
<dbReference type="RefSeq" id="WP_168975541.1">
    <property type="nucleotide sequence ID" value="NZ_JABAGO010000026.1"/>
</dbReference>
<protein>
    <submittedName>
        <fullName evidence="1">Uncharacterized protein</fullName>
    </submittedName>
</protein>
<comment type="caution">
    <text evidence="1">The sequence shown here is derived from an EMBL/GenBank/DDBJ whole genome shotgun (WGS) entry which is preliminary data.</text>
</comment>
<organism evidence="1 2">
    <name type="scientific">Aneurinibacillus aneurinilyticus</name>
    <name type="common">Bacillus aneurinolyticus</name>
    <dbReference type="NCBI Taxonomy" id="1391"/>
    <lineage>
        <taxon>Bacteria</taxon>
        <taxon>Bacillati</taxon>
        <taxon>Bacillota</taxon>
        <taxon>Bacilli</taxon>
        <taxon>Bacillales</taxon>
        <taxon>Paenibacillaceae</taxon>
        <taxon>Aneurinibacillus group</taxon>
        <taxon>Aneurinibacillus</taxon>
    </lineage>
</organism>
<dbReference type="AlphaFoldDB" id="A0A848CU77"/>
<name>A0A848CU77_ANEAE</name>
<evidence type="ECO:0000313" key="2">
    <source>
        <dbReference type="Proteomes" id="UP000561326"/>
    </source>
</evidence>
<reference evidence="1 2" key="1">
    <citation type="submission" date="2020-04" db="EMBL/GenBank/DDBJ databases">
        <authorList>
            <person name="Hitch T.C.A."/>
            <person name="Wylensek D."/>
            <person name="Clavel T."/>
        </authorList>
    </citation>
    <scope>NUCLEOTIDE SEQUENCE [LARGE SCALE GENOMIC DNA]</scope>
    <source>
        <strain evidence="1 2">WB01_D5_05</strain>
    </source>
</reference>
<gene>
    <name evidence="1" type="ORF">HF838_13780</name>
</gene>
<dbReference type="Proteomes" id="UP000561326">
    <property type="component" value="Unassembled WGS sequence"/>
</dbReference>
<evidence type="ECO:0000313" key="1">
    <source>
        <dbReference type="EMBL" id="NME99333.1"/>
    </source>
</evidence>
<accession>A0A848CU77</accession>
<dbReference type="EMBL" id="JABAGO010000026">
    <property type="protein sequence ID" value="NME99333.1"/>
    <property type="molecule type" value="Genomic_DNA"/>
</dbReference>